<keyword evidence="3" id="KW-1185">Reference proteome</keyword>
<sequence>MGSESLYRPLWSDAIPEELEYHEACKLIDRGANPADAAARAAHLVQQMAGAFNDAYVAGWEVLDGSFELPDPDDEHLVAAAVVGGAEAIVSDNISDLPQGKVPGHIRVVRPVLFIADTVAVSADAAVRALRTMITRRTNPPETFRRVLDVLEERYGMVDAVEMIRAATS</sequence>
<evidence type="ECO:0000313" key="3">
    <source>
        <dbReference type="Proteomes" id="UP001108089"/>
    </source>
</evidence>
<dbReference type="InterPro" id="IPR058652">
    <property type="entry name" value="VapC50_C"/>
</dbReference>
<reference evidence="2" key="1">
    <citation type="submission" date="2022-01" db="EMBL/GenBank/DDBJ databases">
        <title>Gordonia xiamenensis sp. nov., isolated from surface seawater in Xiamen.</title>
        <authorList>
            <person name="He Y.F."/>
        </authorList>
    </citation>
    <scope>NUCLEOTIDE SEQUENCE</scope>
    <source>
        <strain evidence="2">GW1C4-4</strain>
    </source>
</reference>
<organism evidence="2 3">
    <name type="scientific">Gordonia tangerina</name>
    <dbReference type="NCBI Taxonomy" id="2911060"/>
    <lineage>
        <taxon>Bacteria</taxon>
        <taxon>Bacillati</taxon>
        <taxon>Actinomycetota</taxon>
        <taxon>Actinomycetes</taxon>
        <taxon>Mycobacteriales</taxon>
        <taxon>Gordoniaceae</taxon>
        <taxon>Gordonia</taxon>
    </lineage>
</organism>
<proteinExistence type="predicted"/>
<protein>
    <submittedName>
        <fullName evidence="2">PIN domain-containing protein</fullName>
    </submittedName>
</protein>
<feature type="domain" description="VapC50 C-terminal" evidence="1">
    <location>
        <begin position="114"/>
        <end position="166"/>
    </location>
</feature>
<dbReference type="EMBL" id="JAKGCU010000027">
    <property type="protein sequence ID" value="MCF3940858.1"/>
    <property type="molecule type" value="Genomic_DNA"/>
</dbReference>
<evidence type="ECO:0000313" key="2">
    <source>
        <dbReference type="EMBL" id="MCF3940858.1"/>
    </source>
</evidence>
<dbReference type="Pfam" id="PF26343">
    <property type="entry name" value="VapC50_C"/>
    <property type="match status" value="1"/>
</dbReference>
<accession>A0ABS9DP34</accession>
<name>A0ABS9DP34_9ACTN</name>
<gene>
    <name evidence="2" type="ORF">L1892_21025</name>
</gene>
<evidence type="ECO:0000259" key="1">
    <source>
        <dbReference type="Pfam" id="PF26343"/>
    </source>
</evidence>
<dbReference type="Proteomes" id="UP001108089">
    <property type="component" value="Unassembled WGS sequence"/>
</dbReference>
<comment type="caution">
    <text evidence="2">The sequence shown here is derived from an EMBL/GenBank/DDBJ whole genome shotgun (WGS) entry which is preliminary data.</text>
</comment>